<evidence type="ECO:0000313" key="5">
    <source>
        <dbReference type="Proteomes" id="UP000516320"/>
    </source>
</evidence>
<keyword evidence="2" id="KW-0238">DNA-binding</keyword>
<dbReference type="InterPro" id="IPR050109">
    <property type="entry name" value="HTH-type_TetR-like_transc_reg"/>
</dbReference>
<dbReference type="InterPro" id="IPR009057">
    <property type="entry name" value="Homeodomain-like_sf"/>
</dbReference>
<dbReference type="Gene3D" id="1.10.357.10">
    <property type="entry name" value="Tetracycline Repressor, domain 2"/>
    <property type="match status" value="1"/>
</dbReference>
<sequence length="205" mass="22796">MDSMTAKTRKAGNSRGRPGHDRAAVVRTAVEAFNEVGYEAMSMNALAGRLGLSKSAIYHHISSKEEILQEATDRALETLQSVVEQCESCGGSSREKLEKMIRGTTLALCEETPYVTLLLRLRGNSEVELAALERRRKFTEYLMELVKKAQAEGQVRPDLDAHTVARLIFGMVNSLTEWYQPGGRLSPRELAQITVELSFHGINML</sequence>
<protein>
    <submittedName>
        <fullName evidence="4">TetR family transcriptional regulator</fullName>
    </submittedName>
</protein>
<accession>A0A7H0SSL9</accession>
<keyword evidence="5" id="KW-1185">Reference proteome</keyword>
<dbReference type="Pfam" id="PF00440">
    <property type="entry name" value="TetR_N"/>
    <property type="match status" value="1"/>
</dbReference>
<proteinExistence type="predicted"/>
<dbReference type="SUPFAM" id="SSF46689">
    <property type="entry name" value="Homeodomain-like"/>
    <property type="match status" value="1"/>
</dbReference>
<dbReference type="Pfam" id="PF17932">
    <property type="entry name" value="TetR_C_24"/>
    <property type="match status" value="1"/>
</dbReference>
<keyword evidence="3" id="KW-0804">Transcription</keyword>
<reference evidence="4 5" key="1">
    <citation type="submission" date="2019-12" db="EMBL/GenBank/DDBJ databases">
        <title>Corynebacterium sp. nov., isolated from feces of the Anser Albifrons in China.</title>
        <authorList>
            <person name="Liu Q."/>
        </authorList>
    </citation>
    <scope>NUCLEOTIDE SEQUENCE [LARGE SCALE GENOMIC DNA]</scope>
    <source>
        <strain evidence="4 5">4H37-19</strain>
    </source>
</reference>
<keyword evidence="1" id="KW-0805">Transcription regulation</keyword>
<dbReference type="PRINTS" id="PR00455">
    <property type="entry name" value="HTHTETR"/>
</dbReference>
<dbReference type="GO" id="GO:0003700">
    <property type="term" value="F:DNA-binding transcription factor activity"/>
    <property type="evidence" value="ECO:0007669"/>
    <property type="project" value="TreeGrafter"/>
</dbReference>
<dbReference type="PANTHER" id="PTHR30055:SF234">
    <property type="entry name" value="HTH-TYPE TRANSCRIPTIONAL REGULATOR BETI"/>
    <property type="match status" value="1"/>
</dbReference>
<gene>
    <name evidence="4" type="ORF">GP475_12075</name>
</gene>
<dbReference type="InterPro" id="IPR036271">
    <property type="entry name" value="Tet_transcr_reg_TetR-rel_C_sf"/>
</dbReference>
<dbReference type="KEGG" id="cpoy:GP475_12075"/>
<name>A0A7H0SSL9_9CORY</name>
<organism evidence="4 5">
    <name type="scientific">Corynebacterium poyangense</name>
    <dbReference type="NCBI Taxonomy" id="2684405"/>
    <lineage>
        <taxon>Bacteria</taxon>
        <taxon>Bacillati</taxon>
        <taxon>Actinomycetota</taxon>
        <taxon>Actinomycetes</taxon>
        <taxon>Mycobacteriales</taxon>
        <taxon>Corynebacteriaceae</taxon>
        <taxon>Corynebacterium</taxon>
    </lineage>
</organism>
<dbReference type="GO" id="GO:0000976">
    <property type="term" value="F:transcription cis-regulatory region binding"/>
    <property type="evidence" value="ECO:0007669"/>
    <property type="project" value="TreeGrafter"/>
</dbReference>
<dbReference type="SUPFAM" id="SSF48498">
    <property type="entry name" value="Tetracyclin repressor-like, C-terminal domain"/>
    <property type="match status" value="1"/>
</dbReference>
<dbReference type="AlphaFoldDB" id="A0A7H0SSL9"/>
<evidence type="ECO:0000313" key="4">
    <source>
        <dbReference type="EMBL" id="QNQ91544.1"/>
    </source>
</evidence>
<dbReference type="InterPro" id="IPR041490">
    <property type="entry name" value="KstR2_TetR_C"/>
</dbReference>
<dbReference type="PANTHER" id="PTHR30055">
    <property type="entry name" value="HTH-TYPE TRANSCRIPTIONAL REGULATOR RUTR"/>
    <property type="match status" value="1"/>
</dbReference>
<dbReference type="Gene3D" id="1.10.10.60">
    <property type="entry name" value="Homeodomain-like"/>
    <property type="match status" value="1"/>
</dbReference>
<dbReference type="Proteomes" id="UP000516320">
    <property type="component" value="Chromosome"/>
</dbReference>
<dbReference type="PROSITE" id="PS50977">
    <property type="entry name" value="HTH_TETR_2"/>
    <property type="match status" value="1"/>
</dbReference>
<dbReference type="InterPro" id="IPR001647">
    <property type="entry name" value="HTH_TetR"/>
</dbReference>
<evidence type="ECO:0000256" key="2">
    <source>
        <dbReference type="ARBA" id="ARBA00023125"/>
    </source>
</evidence>
<evidence type="ECO:0000256" key="3">
    <source>
        <dbReference type="ARBA" id="ARBA00023163"/>
    </source>
</evidence>
<dbReference type="EMBL" id="CP046884">
    <property type="protein sequence ID" value="QNQ91544.1"/>
    <property type="molecule type" value="Genomic_DNA"/>
</dbReference>
<evidence type="ECO:0000256" key="1">
    <source>
        <dbReference type="ARBA" id="ARBA00023015"/>
    </source>
</evidence>